<sequence>MESALIALAGVLIGILCNEHFRRRNRIEFYSQKIFDKRLSVYENLFVMLQNGYEIVCEVMEDEDSTEDERKDAIRAVMAPLAELLDTNAFYLDEYVTVHALVAFVGASEVMNHSEELEREAARSGVRESYREVKELIISESGATEVFKHFKAISKSKPDTAITRRMKELKKNRV</sequence>
<reference evidence="1 2" key="1">
    <citation type="journal article" date="2019" name="Biochem. Eng. J.">
        <title>Metabolic engineering of the marine bacteria Neptunomonas concharum for the production of acetoin and meso-2,3-butanediol from acetate.</title>
        <authorList>
            <person name="Li W."/>
            <person name="Pu N."/>
            <person name="Liu C.-X."/>
            <person name="Yuan Q.-P."/>
            <person name="Li Z.-J."/>
        </authorList>
    </citation>
    <scope>NUCLEOTIDE SEQUENCE [LARGE SCALE GENOMIC DNA]</scope>
    <source>
        <strain evidence="1 2">JCM17730</strain>
    </source>
</reference>
<evidence type="ECO:0000313" key="2">
    <source>
        <dbReference type="Proteomes" id="UP000324760"/>
    </source>
</evidence>
<organism evidence="1 2">
    <name type="scientific">Neptunomonas concharum</name>
    <dbReference type="NCBI Taxonomy" id="1031538"/>
    <lineage>
        <taxon>Bacteria</taxon>
        <taxon>Pseudomonadati</taxon>
        <taxon>Pseudomonadota</taxon>
        <taxon>Gammaproteobacteria</taxon>
        <taxon>Oceanospirillales</taxon>
        <taxon>Oceanospirillaceae</taxon>
        <taxon>Neptunomonas</taxon>
    </lineage>
</organism>
<dbReference type="RefSeq" id="WP_138987217.1">
    <property type="nucleotide sequence ID" value="NZ_CP043869.1"/>
</dbReference>
<gene>
    <name evidence="1" type="ORF">F0U83_07710</name>
</gene>
<evidence type="ECO:0000313" key="1">
    <source>
        <dbReference type="EMBL" id="QEQ96606.1"/>
    </source>
</evidence>
<protein>
    <submittedName>
        <fullName evidence="1">Uncharacterized protein</fullName>
    </submittedName>
</protein>
<dbReference type="OrthoDB" id="7068735at2"/>
<dbReference type="AlphaFoldDB" id="A0A5P1RBE5"/>
<keyword evidence="2" id="KW-1185">Reference proteome</keyword>
<dbReference type="EMBL" id="CP043869">
    <property type="protein sequence ID" value="QEQ96606.1"/>
    <property type="molecule type" value="Genomic_DNA"/>
</dbReference>
<dbReference type="Proteomes" id="UP000324760">
    <property type="component" value="Chromosome"/>
</dbReference>
<accession>A0A5P1RBE5</accession>
<name>A0A5P1RBE5_9GAMM</name>
<proteinExistence type="predicted"/>
<dbReference type="KEGG" id="ncu:F0U83_07710"/>